<name>A0AAN8JMP6_PATCE</name>
<evidence type="ECO:0000256" key="3">
    <source>
        <dbReference type="RuleBase" id="RU361235"/>
    </source>
</evidence>
<evidence type="ECO:0000313" key="6">
    <source>
        <dbReference type="Proteomes" id="UP001347796"/>
    </source>
</evidence>
<dbReference type="InterPro" id="IPR019826">
    <property type="entry name" value="Carboxylesterase_B_AS"/>
</dbReference>
<feature type="domain" description="Carboxylesterase type B" evidence="4">
    <location>
        <begin position="21"/>
        <end position="493"/>
    </location>
</feature>
<accession>A0AAN8JMP6</accession>
<organism evidence="5 6">
    <name type="scientific">Patella caerulea</name>
    <name type="common">Rayed Mediterranean limpet</name>
    <dbReference type="NCBI Taxonomy" id="87958"/>
    <lineage>
        <taxon>Eukaryota</taxon>
        <taxon>Metazoa</taxon>
        <taxon>Spiralia</taxon>
        <taxon>Lophotrochozoa</taxon>
        <taxon>Mollusca</taxon>
        <taxon>Gastropoda</taxon>
        <taxon>Patellogastropoda</taxon>
        <taxon>Patelloidea</taxon>
        <taxon>Patellidae</taxon>
        <taxon>Patella</taxon>
    </lineage>
</organism>
<dbReference type="PROSITE" id="PS00122">
    <property type="entry name" value="CARBOXYLESTERASE_B_1"/>
    <property type="match status" value="1"/>
</dbReference>
<comment type="caution">
    <text evidence="5">The sequence shown here is derived from an EMBL/GenBank/DDBJ whole genome shotgun (WGS) entry which is preliminary data.</text>
</comment>
<dbReference type="EMBL" id="JAZGQO010000008">
    <property type="protein sequence ID" value="KAK6179485.1"/>
    <property type="molecule type" value="Genomic_DNA"/>
</dbReference>
<dbReference type="InterPro" id="IPR051093">
    <property type="entry name" value="Neuroligin/BSAL"/>
</dbReference>
<feature type="chain" id="PRO_5042665646" description="Carboxylic ester hydrolase" evidence="3">
    <location>
        <begin position="20"/>
        <end position="493"/>
    </location>
</feature>
<dbReference type="GO" id="GO:0016787">
    <property type="term" value="F:hydrolase activity"/>
    <property type="evidence" value="ECO:0007669"/>
    <property type="project" value="UniProtKB-KW"/>
</dbReference>
<evidence type="ECO:0000313" key="5">
    <source>
        <dbReference type="EMBL" id="KAK6179485.1"/>
    </source>
</evidence>
<dbReference type="PANTHER" id="PTHR43903">
    <property type="entry name" value="NEUROLIGIN"/>
    <property type="match status" value="1"/>
</dbReference>
<dbReference type="InterPro" id="IPR029058">
    <property type="entry name" value="AB_hydrolase_fold"/>
</dbReference>
<dbReference type="AlphaFoldDB" id="A0AAN8JMP6"/>
<keyword evidence="6" id="KW-1185">Reference proteome</keyword>
<comment type="similarity">
    <text evidence="1 3">Belongs to the type-B carboxylesterase/lipase family.</text>
</comment>
<dbReference type="SUPFAM" id="SSF53474">
    <property type="entry name" value="alpha/beta-Hydrolases"/>
    <property type="match status" value="1"/>
</dbReference>
<keyword evidence="2 3" id="KW-0378">Hydrolase</keyword>
<dbReference type="EC" id="3.1.1.-" evidence="3"/>
<gene>
    <name evidence="5" type="ORF">SNE40_011835</name>
</gene>
<proteinExistence type="inferred from homology"/>
<dbReference type="InterPro" id="IPR002018">
    <property type="entry name" value="CarbesteraseB"/>
</dbReference>
<protein>
    <recommendedName>
        <fullName evidence="3">Carboxylic ester hydrolase</fullName>
        <ecNumber evidence="3">3.1.1.-</ecNumber>
    </recommendedName>
</protein>
<dbReference type="Proteomes" id="UP001347796">
    <property type="component" value="Unassembled WGS sequence"/>
</dbReference>
<keyword evidence="3" id="KW-0732">Signal</keyword>
<dbReference type="Pfam" id="PF00135">
    <property type="entry name" value="COesterase"/>
    <property type="match status" value="1"/>
</dbReference>
<evidence type="ECO:0000256" key="2">
    <source>
        <dbReference type="ARBA" id="ARBA00022801"/>
    </source>
</evidence>
<sequence>MSILLQISCLLLYSNIVRADDVIVTTKNGQLLGSRYNITSDWSINTFLGIPYGAPPTGLGRWNKSTPAAPWSGIRSAKTFGNVCLQGANPDWSPNEYNVTQSEDCLNLNIYGPRKTGGPALLPVMVYIHGGAFVNGAGLVVNGTQLSMKDVTVVTINYRLGALGFLSTEDQAAPGNFGLLDQLLALQWVQDNIQAFGGDPGRVTVFGGSAGSASVSLLLTSPLSKGLFHAAICESGVGLANWAVAMKTDILRPRDRARLLGIRLGCIKATTQEVVDCLRTKDAEDINKAVLKVALDRLMWSPVVDTIYQTVPDLPINSWKNGKVMDVPVIRGTNSGEWAAYIAKIQGNHSGIKASFFLDRIHEYVDERFFKNRKLIEDDIKMVYATPYNLSTPELVRDSFLQLVSDDLFTAPIVLETQLDAKLGGNGKTYFYVLSYVSKNTLPTWEGAPHGYEKAFVFGEPFNKVLDYSNYTDIDCFFSLTLMELWTNFAKYG</sequence>
<dbReference type="Gene3D" id="3.40.50.1820">
    <property type="entry name" value="alpha/beta hydrolase"/>
    <property type="match status" value="1"/>
</dbReference>
<feature type="signal peptide" evidence="3">
    <location>
        <begin position="1"/>
        <end position="19"/>
    </location>
</feature>
<evidence type="ECO:0000256" key="1">
    <source>
        <dbReference type="ARBA" id="ARBA00005964"/>
    </source>
</evidence>
<evidence type="ECO:0000259" key="4">
    <source>
        <dbReference type="Pfam" id="PF00135"/>
    </source>
</evidence>
<reference evidence="5 6" key="1">
    <citation type="submission" date="2024-01" db="EMBL/GenBank/DDBJ databases">
        <title>The genome of the rayed Mediterranean limpet Patella caerulea (Linnaeus, 1758).</title>
        <authorList>
            <person name="Anh-Thu Weber A."/>
            <person name="Halstead-Nussloch G."/>
        </authorList>
    </citation>
    <scope>NUCLEOTIDE SEQUENCE [LARGE SCALE GENOMIC DNA]</scope>
    <source>
        <strain evidence="5">AATW-2023a</strain>
        <tissue evidence="5">Whole specimen</tissue>
    </source>
</reference>